<organism evidence="2 3">
    <name type="scientific">Cucumis melo var. makuwa</name>
    <name type="common">Oriental melon</name>
    <dbReference type="NCBI Taxonomy" id="1194695"/>
    <lineage>
        <taxon>Eukaryota</taxon>
        <taxon>Viridiplantae</taxon>
        <taxon>Streptophyta</taxon>
        <taxon>Embryophyta</taxon>
        <taxon>Tracheophyta</taxon>
        <taxon>Spermatophyta</taxon>
        <taxon>Magnoliopsida</taxon>
        <taxon>eudicotyledons</taxon>
        <taxon>Gunneridae</taxon>
        <taxon>Pentapetalae</taxon>
        <taxon>rosids</taxon>
        <taxon>fabids</taxon>
        <taxon>Cucurbitales</taxon>
        <taxon>Cucurbitaceae</taxon>
        <taxon>Benincaseae</taxon>
        <taxon>Cucumis</taxon>
    </lineage>
</organism>
<protein>
    <submittedName>
        <fullName evidence="2">Polyprotein</fullName>
    </submittedName>
</protein>
<dbReference type="AlphaFoldDB" id="A0A5A7UEK2"/>
<dbReference type="EMBL" id="SSTE01011134">
    <property type="protein sequence ID" value="KAA0051929.1"/>
    <property type="molecule type" value="Genomic_DNA"/>
</dbReference>
<feature type="domain" description="Reverse transcriptase Ty1/copia-type" evidence="1">
    <location>
        <begin position="131"/>
        <end position="182"/>
    </location>
</feature>
<reference evidence="2 3" key="1">
    <citation type="submission" date="2019-08" db="EMBL/GenBank/DDBJ databases">
        <title>Draft genome sequences of two oriental melons (Cucumis melo L. var makuwa).</title>
        <authorList>
            <person name="Kwon S.-Y."/>
        </authorList>
    </citation>
    <scope>NUCLEOTIDE SEQUENCE [LARGE SCALE GENOMIC DNA]</scope>
    <source>
        <strain evidence="3">cv. SW 3</strain>
        <tissue evidence="2">Leaf</tissue>
    </source>
</reference>
<evidence type="ECO:0000313" key="2">
    <source>
        <dbReference type="EMBL" id="KAA0051929.1"/>
    </source>
</evidence>
<accession>A0A5A7UEK2</accession>
<evidence type="ECO:0000313" key="3">
    <source>
        <dbReference type="Proteomes" id="UP000321393"/>
    </source>
</evidence>
<evidence type="ECO:0000259" key="1">
    <source>
        <dbReference type="Pfam" id="PF07727"/>
    </source>
</evidence>
<gene>
    <name evidence="2" type="ORF">E6C27_scaffold60G003850</name>
</gene>
<name>A0A5A7UEK2_CUCMM</name>
<comment type="caution">
    <text evidence="2">The sequence shown here is derived from an EMBL/GenBank/DDBJ whole genome shotgun (WGS) entry which is preliminary data.</text>
</comment>
<dbReference type="InterPro" id="IPR013103">
    <property type="entry name" value="RVT_2"/>
</dbReference>
<dbReference type="OrthoDB" id="1739862at2759"/>
<dbReference type="Proteomes" id="UP000321393">
    <property type="component" value="Unassembled WGS sequence"/>
</dbReference>
<proteinExistence type="predicted"/>
<dbReference type="STRING" id="1194695.A0A5A7UEK2"/>
<dbReference type="Pfam" id="PF07727">
    <property type="entry name" value="RVT_2"/>
    <property type="match status" value="1"/>
</dbReference>
<sequence length="183" mass="21382">MESHCPQGHHISRDVIFMEDKKQEADDNTVNESSETAIVHMEKSIDGSFEAEPVHEIQEPFEQQVLEIHRSGRTTRPPGWQSEYIMESNIAYYYLLTEDGEPLTLQEALTIFDAAQWIKLMQEEIESLHKNKTWDLITLPQRRKPIGNKWMYKIKGNNDGQVEQYRTRLVVKGYAKKEGIDFN</sequence>